<keyword evidence="4" id="KW-0808">Transferase</keyword>
<dbReference type="InterPro" id="IPR035907">
    <property type="entry name" value="Hppk_sf"/>
</dbReference>
<reference evidence="10 11" key="1">
    <citation type="submission" date="2016-10" db="EMBL/GenBank/DDBJ databases">
        <authorList>
            <person name="Varghese N."/>
            <person name="Submissions S."/>
        </authorList>
    </citation>
    <scope>NUCLEOTIDE SEQUENCE [LARGE SCALE GENOMIC DNA]</scope>
    <source>
        <strain evidence="10 11">TC-13</strain>
    </source>
</reference>
<dbReference type="Gene3D" id="3.30.70.560">
    <property type="entry name" value="7,8-Dihydro-6-hydroxymethylpterin-pyrophosphokinase HPPK"/>
    <property type="match status" value="1"/>
</dbReference>
<protein>
    <recommendedName>
        <fullName evidence="3">2-amino-4-hydroxy-6-hydroxymethyldihydropteridine diphosphokinase</fullName>
        <ecNumber evidence="3">2.7.6.3</ecNumber>
    </recommendedName>
</protein>
<keyword evidence="5" id="KW-0547">Nucleotide-binding</keyword>
<dbReference type="GO" id="GO:0046654">
    <property type="term" value="P:tetrahydrofolate biosynthetic process"/>
    <property type="evidence" value="ECO:0007669"/>
    <property type="project" value="UniProtKB-UniPathway"/>
</dbReference>
<comment type="catalytic activity">
    <reaction evidence="1">
        <text>6-hydroxymethyl-7,8-dihydropterin + ATP = (7,8-dihydropterin-6-yl)methyl diphosphate + AMP + H(+)</text>
        <dbReference type="Rhea" id="RHEA:11412"/>
        <dbReference type="ChEBI" id="CHEBI:15378"/>
        <dbReference type="ChEBI" id="CHEBI:30616"/>
        <dbReference type="ChEBI" id="CHEBI:44841"/>
        <dbReference type="ChEBI" id="CHEBI:72950"/>
        <dbReference type="ChEBI" id="CHEBI:456215"/>
        <dbReference type="EC" id="2.7.6.3"/>
    </reaction>
</comment>
<dbReference type="GO" id="GO:0003848">
    <property type="term" value="F:2-amino-4-hydroxy-6-hydroxymethyldihydropteridine diphosphokinase activity"/>
    <property type="evidence" value="ECO:0007669"/>
    <property type="project" value="UniProtKB-EC"/>
</dbReference>
<evidence type="ECO:0000256" key="4">
    <source>
        <dbReference type="ARBA" id="ARBA00022679"/>
    </source>
</evidence>
<evidence type="ECO:0000256" key="2">
    <source>
        <dbReference type="ARBA" id="ARBA00005051"/>
    </source>
</evidence>
<feature type="domain" description="7,8-dihydro-6-hydroxymethylpterin-pyrophosphokinase" evidence="9">
    <location>
        <begin position="88"/>
        <end position="99"/>
    </location>
</feature>
<keyword evidence="6 10" id="KW-0418">Kinase</keyword>
<dbReference type="Pfam" id="PF01288">
    <property type="entry name" value="HPPK"/>
    <property type="match status" value="1"/>
</dbReference>
<evidence type="ECO:0000259" key="9">
    <source>
        <dbReference type="PROSITE" id="PS00794"/>
    </source>
</evidence>
<gene>
    <name evidence="10" type="ORF">SAMN02787113_04821</name>
</gene>
<dbReference type="EC" id="2.7.6.3" evidence="3"/>
<comment type="caution">
    <text evidence="10">The sequence shown here is derived from an EMBL/GenBank/DDBJ whole genome shotgun (WGS) entry which is preliminary data.</text>
</comment>
<evidence type="ECO:0000313" key="10">
    <source>
        <dbReference type="EMBL" id="SER88266.1"/>
    </source>
</evidence>
<dbReference type="InterPro" id="IPR000550">
    <property type="entry name" value="Hppk"/>
</dbReference>
<dbReference type="EMBL" id="FOEL01000035">
    <property type="protein sequence ID" value="SER88266.1"/>
    <property type="molecule type" value="Genomic_DNA"/>
</dbReference>
<evidence type="ECO:0000256" key="3">
    <source>
        <dbReference type="ARBA" id="ARBA00013253"/>
    </source>
</evidence>
<dbReference type="Proteomes" id="UP000199410">
    <property type="component" value="Unassembled WGS sequence"/>
</dbReference>
<dbReference type="PROSITE" id="PS00794">
    <property type="entry name" value="HPPK"/>
    <property type="match status" value="1"/>
</dbReference>
<organism evidence="10 11">
    <name type="scientific">Lysinibacillus fusiformis</name>
    <dbReference type="NCBI Taxonomy" id="28031"/>
    <lineage>
        <taxon>Bacteria</taxon>
        <taxon>Bacillati</taxon>
        <taxon>Bacillota</taxon>
        <taxon>Bacilli</taxon>
        <taxon>Bacillales</taxon>
        <taxon>Bacillaceae</taxon>
        <taxon>Lysinibacillus</taxon>
    </lineage>
</organism>
<dbReference type="RefSeq" id="WP_008180310.1">
    <property type="nucleotide sequence ID" value="NZ_BJOM01000027.1"/>
</dbReference>
<dbReference type="GO" id="GO:0005524">
    <property type="term" value="F:ATP binding"/>
    <property type="evidence" value="ECO:0007669"/>
    <property type="project" value="UniProtKB-KW"/>
</dbReference>
<proteinExistence type="predicted"/>
<sequence length="170" mass="19567">MKDVYLSIGTNMGERYENLQQAVALLREKENIEVVRVSSVYETAAVGYTDQADFLNIAVHLKTDASSTEMLKICQSIEQELGRVREFRWGPRIIDLDILLYNQENIETENLLVPHPRMYERAFVLVPLVEITPAPFGDQLQQAHHLLQQMDCEREGINLWQPTNEPLIVS</sequence>
<dbReference type="GO" id="GO:0046656">
    <property type="term" value="P:folic acid biosynthetic process"/>
    <property type="evidence" value="ECO:0007669"/>
    <property type="project" value="UniProtKB-KW"/>
</dbReference>
<accession>A0A1H9STH2</accession>
<evidence type="ECO:0000256" key="5">
    <source>
        <dbReference type="ARBA" id="ARBA00022741"/>
    </source>
</evidence>
<evidence type="ECO:0000256" key="6">
    <source>
        <dbReference type="ARBA" id="ARBA00022777"/>
    </source>
</evidence>
<dbReference type="AlphaFoldDB" id="A0A1H9STH2"/>
<evidence type="ECO:0000256" key="1">
    <source>
        <dbReference type="ARBA" id="ARBA00000198"/>
    </source>
</evidence>
<dbReference type="GO" id="GO:0016301">
    <property type="term" value="F:kinase activity"/>
    <property type="evidence" value="ECO:0007669"/>
    <property type="project" value="UniProtKB-KW"/>
</dbReference>
<evidence type="ECO:0000256" key="7">
    <source>
        <dbReference type="ARBA" id="ARBA00022840"/>
    </source>
</evidence>
<dbReference type="UniPathway" id="UPA00077">
    <property type="reaction ID" value="UER00155"/>
</dbReference>
<name>A0A1H9STH2_9BACI</name>
<dbReference type="CDD" id="cd00483">
    <property type="entry name" value="HPPK"/>
    <property type="match status" value="1"/>
</dbReference>
<dbReference type="NCBIfam" id="TIGR01498">
    <property type="entry name" value="folK"/>
    <property type="match status" value="1"/>
</dbReference>
<evidence type="ECO:0000313" key="11">
    <source>
        <dbReference type="Proteomes" id="UP000199410"/>
    </source>
</evidence>
<keyword evidence="8" id="KW-0289">Folate biosynthesis</keyword>
<keyword evidence="7" id="KW-0067">ATP-binding</keyword>
<dbReference type="PANTHER" id="PTHR43071:SF1">
    <property type="entry name" value="2-AMINO-4-HYDROXY-6-HYDROXYMETHYLDIHYDROPTERIDINE PYROPHOSPHOKINASE"/>
    <property type="match status" value="1"/>
</dbReference>
<evidence type="ECO:0000256" key="8">
    <source>
        <dbReference type="ARBA" id="ARBA00022909"/>
    </source>
</evidence>
<comment type="pathway">
    <text evidence="2">Cofactor biosynthesis; tetrahydrofolate biosynthesis; 2-amino-4-hydroxy-6-hydroxymethyl-7,8-dihydropteridine diphosphate from 7,8-dihydroneopterin triphosphate: step 4/4.</text>
</comment>
<dbReference type="PANTHER" id="PTHR43071">
    <property type="entry name" value="2-AMINO-4-HYDROXY-6-HYDROXYMETHYLDIHYDROPTERIDINE PYROPHOSPHOKINASE"/>
    <property type="match status" value="1"/>
</dbReference>
<dbReference type="SUPFAM" id="SSF55083">
    <property type="entry name" value="6-hydroxymethyl-7,8-dihydropterin pyrophosphokinase, HPPK"/>
    <property type="match status" value="1"/>
</dbReference>